<dbReference type="RefSeq" id="WP_213607038.1">
    <property type="nucleotide sequence ID" value="NZ_CP074676.1"/>
</dbReference>
<evidence type="ECO:0000313" key="2">
    <source>
        <dbReference type="Proteomes" id="UP000678154"/>
    </source>
</evidence>
<dbReference type="EMBL" id="CP074676">
    <property type="protein sequence ID" value="QVL20172.1"/>
    <property type="molecule type" value="Genomic_DNA"/>
</dbReference>
<gene>
    <name evidence="1" type="ORF">KH389_06150</name>
</gene>
<name>A0ABX8DVK8_9PSED</name>
<organism evidence="1 2">
    <name type="scientific">Pseudomonas qingdaonensis</name>
    <dbReference type="NCBI Taxonomy" id="2056231"/>
    <lineage>
        <taxon>Bacteria</taxon>
        <taxon>Pseudomonadati</taxon>
        <taxon>Pseudomonadota</taxon>
        <taxon>Gammaproteobacteria</taxon>
        <taxon>Pseudomonadales</taxon>
        <taxon>Pseudomonadaceae</taxon>
        <taxon>Pseudomonas</taxon>
    </lineage>
</organism>
<protein>
    <submittedName>
        <fullName evidence="1">DUF1566 domain-containing protein</fullName>
    </submittedName>
</protein>
<proteinExistence type="predicted"/>
<dbReference type="Proteomes" id="UP000678154">
    <property type="component" value="Chromosome"/>
</dbReference>
<evidence type="ECO:0000313" key="1">
    <source>
        <dbReference type="EMBL" id="QVL20172.1"/>
    </source>
</evidence>
<accession>A0ABX8DVK8</accession>
<keyword evidence="2" id="KW-1185">Reference proteome</keyword>
<sequence>MEHAPLIGTINVTLAMPPAVSPAASALFGALLSAAKEPAQAQAAAPKLTPPAIGEYWPGQGGIYAGIRQYAEGLCHVIFAAQDVGKHAYGEHGTEVEATSRTDGRQNTLVLTGRNGSHPAAGAAFGFTCDGHSDFYLPAIAELSHAWANIPEHFETEWYWSSSQRSASSAFNVDFADGYQGFNVKDDELRVRPVRRFLQ</sequence>
<dbReference type="GeneID" id="87479816"/>
<reference evidence="1 2" key="1">
    <citation type="journal article" date="2016" name="J. Hazard. Mater.">
        <title>A newly isolated Pseudomonas putida S-1 strain for batch-mode-propanethiol degradation and continuous treatment of propanethiol-containing waste gas.</title>
        <authorList>
            <person name="Chen D.Z."/>
            <person name="Sun Y.M."/>
            <person name="Han L.M."/>
            <person name="Chen J."/>
            <person name="Ye J.X."/>
            <person name="Chen J.M."/>
        </authorList>
    </citation>
    <scope>NUCLEOTIDE SEQUENCE [LARGE SCALE GENOMIC DNA]</scope>
    <source>
        <strain evidence="1 2">S-1</strain>
    </source>
</reference>